<feature type="signal peptide" evidence="4">
    <location>
        <begin position="1"/>
        <end position="19"/>
    </location>
</feature>
<feature type="compositionally biased region" description="Pro residues" evidence="2">
    <location>
        <begin position="575"/>
        <end position="586"/>
    </location>
</feature>
<dbReference type="InterPro" id="IPR001461">
    <property type="entry name" value="Aspartic_peptidase_A1"/>
</dbReference>
<dbReference type="PRINTS" id="PR00792">
    <property type="entry name" value="PEPSIN"/>
</dbReference>
<name>A0A9P1H3Y5_9PEZI</name>
<evidence type="ECO:0000256" key="4">
    <source>
        <dbReference type="SAM" id="SignalP"/>
    </source>
</evidence>
<evidence type="ECO:0000256" key="1">
    <source>
        <dbReference type="ARBA" id="ARBA00007447"/>
    </source>
</evidence>
<proteinExistence type="inferred from homology"/>
<dbReference type="Proteomes" id="UP000838763">
    <property type="component" value="Unassembled WGS sequence"/>
</dbReference>
<dbReference type="PROSITE" id="PS51767">
    <property type="entry name" value="PEPTIDASE_A1"/>
    <property type="match status" value="1"/>
</dbReference>
<dbReference type="EMBL" id="CALLCH030000012">
    <property type="protein sequence ID" value="CAI4215518.1"/>
    <property type="molecule type" value="Genomic_DNA"/>
</dbReference>
<keyword evidence="7" id="KW-1185">Reference proteome</keyword>
<feature type="region of interest" description="Disordered" evidence="2">
    <location>
        <begin position="561"/>
        <end position="600"/>
    </location>
</feature>
<gene>
    <name evidence="6" type="ORF">PPNO1_LOCUS5228</name>
</gene>
<organism evidence="6 7">
    <name type="scientific">Parascedosporium putredinis</name>
    <dbReference type="NCBI Taxonomy" id="1442378"/>
    <lineage>
        <taxon>Eukaryota</taxon>
        <taxon>Fungi</taxon>
        <taxon>Dikarya</taxon>
        <taxon>Ascomycota</taxon>
        <taxon>Pezizomycotina</taxon>
        <taxon>Sordariomycetes</taxon>
        <taxon>Hypocreomycetidae</taxon>
        <taxon>Microascales</taxon>
        <taxon>Microascaceae</taxon>
        <taxon>Parascedosporium</taxon>
    </lineage>
</organism>
<accession>A0A9P1H3Y5</accession>
<keyword evidence="3" id="KW-0472">Membrane</keyword>
<evidence type="ECO:0000256" key="3">
    <source>
        <dbReference type="SAM" id="Phobius"/>
    </source>
</evidence>
<dbReference type="PANTHER" id="PTHR47966:SF73">
    <property type="entry name" value="PEPTIDASE A1 DOMAIN-CONTAINING PROTEIN"/>
    <property type="match status" value="1"/>
</dbReference>
<dbReference type="Pfam" id="PF00026">
    <property type="entry name" value="Asp"/>
    <property type="match status" value="1"/>
</dbReference>
<sequence length="600" mass="63080">MRSIILAAAAALCASTASAYISLPLTRTNGAISPASSQERRDAADLHIPNLLPANYATNITIGTPPQEFQVFVSVNLKSTWVPSAEGCEDTFKGCDWGYFLTNQSSTYAEGTADYFYDSTTDSTVSGDYFYDTVRVGDLELKDASLGLASSATEMRGVMGLGPARRALSDDPYILLQLADQGLINSLGFSLWADKGSDVRNSNLLLGAVDKARYSGDLQILSTSSYLTSYAGYAVTLASVNISQTAGDISEPIISNLSRYDPYVLIDPSSYVSDLPATLARKIWTRFGAAVERTSGYAIVPCAGIPDAPAELVIGLGEQDEYVLRGNPADKCLFGIQSTASRTGSSSSYDEYYDEGWFLGSSVLGSTYIAFDSVNDQIGLAPLSSDSATATSDIVPFASYGAYLPGSSQANSCPLYSSCSDSGGSRGYGNNGVSGLSIAVLVIIIVAGVAAISVSVCLGIFCCRRRGLCCWKGRRKQDGSPGHIIGPPWPLLCTPAWPWPGLGGTSARRSPQMTTALAVPGAAPTPVLPRTSYADGTLALVNPIARALPRRAAGRCITTDNETTFPMEPEAAGAPVPPTLSVTPPPDEGKGKGKMPVRYA</sequence>
<evidence type="ECO:0000259" key="5">
    <source>
        <dbReference type="PROSITE" id="PS51767"/>
    </source>
</evidence>
<dbReference type="AlphaFoldDB" id="A0A9P1H3Y5"/>
<feature type="chain" id="PRO_5040263468" description="Peptidase A1 domain-containing protein" evidence="4">
    <location>
        <begin position="20"/>
        <end position="600"/>
    </location>
</feature>
<dbReference type="GO" id="GO:0004190">
    <property type="term" value="F:aspartic-type endopeptidase activity"/>
    <property type="evidence" value="ECO:0007669"/>
    <property type="project" value="InterPro"/>
</dbReference>
<dbReference type="InterPro" id="IPR033121">
    <property type="entry name" value="PEPTIDASE_A1"/>
</dbReference>
<evidence type="ECO:0000256" key="2">
    <source>
        <dbReference type="SAM" id="MobiDB-lite"/>
    </source>
</evidence>
<evidence type="ECO:0000313" key="6">
    <source>
        <dbReference type="EMBL" id="CAI4215518.1"/>
    </source>
</evidence>
<comment type="caution">
    <text evidence="6">The sequence shown here is derived from an EMBL/GenBank/DDBJ whole genome shotgun (WGS) entry which is preliminary data.</text>
</comment>
<keyword evidence="4" id="KW-0732">Signal</keyword>
<feature type="domain" description="Peptidase A1" evidence="5">
    <location>
        <begin position="56"/>
        <end position="381"/>
    </location>
</feature>
<dbReference type="SUPFAM" id="SSF50630">
    <property type="entry name" value="Acid proteases"/>
    <property type="match status" value="1"/>
</dbReference>
<dbReference type="PANTHER" id="PTHR47966">
    <property type="entry name" value="BETA-SITE APP-CLEAVING ENZYME, ISOFORM A-RELATED"/>
    <property type="match status" value="1"/>
</dbReference>
<evidence type="ECO:0000313" key="7">
    <source>
        <dbReference type="Proteomes" id="UP000838763"/>
    </source>
</evidence>
<comment type="similarity">
    <text evidence="1">Belongs to the peptidase A1 family.</text>
</comment>
<dbReference type="InterPro" id="IPR021109">
    <property type="entry name" value="Peptidase_aspartic_dom_sf"/>
</dbReference>
<dbReference type="GO" id="GO:0006508">
    <property type="term" value="P:proteolysis"/>
    <property type="evidence" value="ECO:0007669"/>
    <property type="project" value="InterPro"/>
</dbReference>
<dbReference type="Gene3D" id="2.40.70.10">
    <property type="entry name" value="Acid Proteases"/>
    <property type="match status" value="2"/>
</dbReference>
<reference evidence="6" key="1">
    <citation type="submission" date="2022-11" db="EMBL/GenBank/DDBJ databases">
        <authorList>
            <person name="Scott C."/>
            <person name="Bruce N."/>
        </authorList>
    </citation>
    <scope>NUCLEOTIDE SEQUENCE</scope>
</reference>
<dbReference type="OrthoDB" id="771136at2759"/>
<keyword evidence="3" id="KW-1133">Transmembrane helix</keyword>
<keyword evidence="3" id="KW-0812">Transmembrane</keyword>
<protein>
    <recommendedName>
        <fullName evidence="5">Peptidase A1 domain-containing protein</fullName>
    </recommendedName>
</protein>
<feature type="transmembrane region" description="Helical" evidence="3">
    <location>
        <begin position="436"/>
        <end position="462"/>
    </location>
</feature>